<evidence type="ECO:0000313" key="2">
    <source>
        <dbReference type="Proteomes" id="UP001054252"/>
    </source>
</evidence>
<dbReference type="Proteomes" id="UP001054252">
    <property type="component" value="Unassembled WGS sequence"/>
</dbReference>
<comment type="caution">
    <text evidence="1">The sequence shown here is derived from an EMBL/GenBank/DDBJ whole genome shotgun (WGS) entry which is preliminary data.</text>
</comment>
<sequence length="53" mass="6071">MNHKDLWLLLDVTIKHSICCTRIWQGQPIQKFWCLVNAVACLLIFLADSSNGL</sequence>
<dbReference type="AlphaFoldDB" id="A0AAV5LE67"/>
<gene>
    <name evidence="1" type="ORF">SLEP1_g43808</name>
</gene>
<keyword evidence="2" id="KW-1185">Reference proteome</keyword>
<organism evidence="1 2">
    <name type="scientific">Rubroshorea leprosula</name>
    <dbReference type="NCBI Taxonomy" id="152421"/>
    <lineage>
        <taxon>Eukaryota</taxon>
        <taxon>Viridiplantae</taxon>
        <taxon>Streptophyta</taxon>
        <taxon>Embryophyta</taxon>
        <taxon>Tracheophyta</taxon>
        <taxon>Spermatophyta</taxon>
        <taxon>Magnoliopsida</taxon>
        <taxon>eudicotyledons</taxon>
        <taxon>Gunneridae</taxon>
        <taxon>Pentapetalae</taxon>
        <taxon>rosids</taxon>
        <taxon>malvids</taxon>
        <taxon>Malvales</taxon>
        <taxon>Dipterocarpaceae</taxon>
        <taxon>Rubroshorea</taxon>
    </lineage>
</organism>
<proteinExistence type="predicted"/>
<name>A0AAV5LE67_9ROSI</name>
<protein>
    <submittedName>
        <fullName evidence="1">Uncharacterized protein</fullName>
    </submittedName>
</protein>
<evidence type="ECO:0000313" key="1">
    <source>
        <dbReference type="EMBL" id="GKV35558.1"/>
    </source>
</evidence>
<reference evidence="1 2" key="1">
    <citation type="journal article" date="2021" name="Commun. Biol.">
        <title>The genome of Shorea leprosula (Dipterocarpaceae) highlights the ecological relevance of drought in aseasonal tropical rainforests.</title>
        <authorList>
            <person name="Ng K.K.S."/>
            <person name="Kobayashi M.J."/>
            <person name="Fawcett J.A."/>
            <person name="Hatakeyama M."/>
            <person name="Paape T."/>
            <person name="Ng C.H."/>
            <person name="Ang C.C."/>
            <person name="Tnah L.H."/>
            <person name="Lee C.T."/>
            <person name="Nishiyama T."/>
            <person name="Sese J."/>
            <person name="O'Brien M.J."/>
            <person name="Copetti D."/>
            <person name="Mohd Noor M.I."/>
            <person name="Ong R.C."/>
            <person name="Putra M."/>
            <person name="Sireger I.Z."/>
            <person name="Indrioko S."/>
            <person name="Kosugi Y."/>
            <person name="Izuno A."/>
            <person name="Isagi Y."/>
            <person name="Lee S.L."/>
            <person name="Shimizu K.K."/>
        </authorList>
    </citation>
    <scope>NUCLEOTIDE SEQUENCE [LARGE SCALE GENOMIC DNA]</scope>
    <source>
        <strain evidence="1">214</strain>
    </source>
</reference>
<accession>A0AAV5LE67</accession>
<dbReference type="EMBL" id="BPVZ01000111">
    <property type="protein sequence ID" value="GKV35558.1"/>
    <property type="molecule type" value="Genomic_DNA"/>
</dbReference>